<organism evidence="2 3">
    <name type="scientific">Thalassomonas actiniarum</name>
    <dbReference type="NCBI Taxonomy" id="485447"/>
    <lineage>
        <taxon>Bacteria</taxon>
        <taxon>Pseudomonadati</taxon>
        <taxon>Pseudomonadota</taxon>
        <taxon>Gammaproteobacteria</taxon>
        <taxon>Alteromonadales</taxon>
        <taxon>Colwelliaceae</taxon>
        <taxon>Thalassomonas</taxon>
    </lineage>
</organism>
<dbReference type="FunFam" id="3.40.50.720:FF:000084">
    <property type="entry name" value="Short-chain dehydrogenase reductase"/>
    <property type="match status" value="1"/>
</dbReference>
<dbReference type="NCBIfam" id="TIGR01963">
    <property type="entry name" value="PHB_DH"/>
    <property type="match status" value="1"/>
</dbReference>
<gene>
    <name evidence="2" type="ORF">SG35_008760</name>
</gene>
<dbReference type="PRINTS" id="PR00080">
    <property type="entry name" value="SDRFAMILY"/>
</dbReference>
<dbReference type="PRINTS" id="PR00081">
    <property type="entry name" value="GDHRDH"/>
</dbReference>
<keyword evidence="2" id="KW-0560">Oxidoreductase</keyword>
<dbReference type="KEGG" id="tact:SG35_008760"/>
<dbReference type="Proteomes" id="UP000032568">
    <property type="component" value="Chromosome"/>
</dbReference>
<comment type="similarity">
    <text evidence="1">Belongs to the short-chain dehydrogenases/reductases (SDR) family.</text>
</comment>
<reference evidence="2 3" key="2">
    <citation type="journal article" date="2022" name="Mar. Drugs">
        <title>Bioassay-Guided Fractionation Leads to the Detection of Cholic Acid Generated by the Rare Thalassomonas sp.</title>
        <authorList>
            <person name="Pheiffer F."/>
            <person name="Schneider Y.K."/>
            <person name="Hansen E.H."/>
            <person name="Andersen J.H."/>
            <person name="Isaksson J."/>
            <person name="Busche T."/>
            <person name="R C."/>
            <person name="Kalinowski J."/>
            <person name="Zyl L.V."/>
            <person name="Trindade M."/>
        </authorList>
    </citation>
    <scope>NUCLEOTIDE SEQUENCE [LARGE SCALE GENOMIC DNA]</scope>
    <source>
        <strain evidence="2 3">A5K-106</strain>
    </source>
</reference>
<dbReference type="InterPro" id="IPR011294">
    <property type="entry name" value="3-OHbutyrate_DH"/>
</dbReference>
<name>A0AAE9YT44_9GAMM</name>
<dbReference type="EMBL" id="CP059735">
    <property type="protein sequence ID" value="WDE00701.1"/>
    <property type="molecule type" value="Genomic_DNA"/>
</dbReference>
<dbReference type="Gene3D" id="3.40.50.720">
    <property type="entry name" value="NAD(P)-binding Rossmann-like Domain"/>
    <property type="match status" value="1"/>
</dbReference>
<dbReference type="NCBIfam" id="NF009093">
    <property type="entry name" value="PRK12429.1"/>
    <property type="match status" value="1"/>
</dbReference>
<dbReference type="InterPro" id="IPR050259">
    <property type="entry name" value="SDR"/>
</dbReference>
<dbReference type="RefSeq" id="WP_044830863.1">
    <property type="nucleotide sequence ID" value="NZ_CP059735.1"/>
</dbReference>
<accession>A0AAE9YT44</accession>
<dbReference type="PANTHER" id="PTHR42879:SF2">
    <property type="entry name" value="3-OXOACYL-[ACYL-CARRIER-PROTEIN] REDUCTASE FABG"/>
    <property type="match status" value="1"/>
</dbReference>
<dbReference type="SUPFAM" id="SSF51735">
    <property type="entry name" value="NAD(P)-binding Rossmann-fold domains"/>
    <property type="match status" value="1"/>
</dbReference>
<reference evidence="2 3" key="1">
    <citation type="journal article" date="2015" name="Genome Announc.">
        <title>Draft Genome Sequences of Marine Isolates of Thalassomonas viridans and Thalassomonas actiniarum.</title>
        <authorList>
            <person name="Olonade I."/>
            <person name="van Zyl L.J."/>
            <person name="Trindade M."/>
        </authorList>
    </citation>
    <scope>NUCLEOTIDE SEQUENCE [LARGE SCALE GENOMIC DNA]</scope>
    <source>
        <strain evidence="2 3">A5K-106</strain>
    </source>
</reference>
<evidence type="ECO:0000256" key="1">
    <source>
        <dbReference type="ARBA" id="ARBA00006484"/>
    </source>
</evidence>
<dbReference type="PANTHER" id="PTHR42879">
    <property type="entry name" value="3-OXOACYL-(ACYL-CARRIER-PROTEIN) REDUCTASE"/>
    <property type="match status" value="1"/>
</dbReference>
<dbReference type="AlphaFoldDB" id="A0AAE9YT44"/>
<dbReference type="InterPro" id="IPR036291">
    <property type="entry name" value="NAD(P)-bd_dom_sf"/>
</dbReference>
<dbReference type="Pfam" id="PF13561">
    <property type="entry name" value="adh_short_C2"/>
    <property type="match status" value="1"/>
</dbReference>
<protein>
    <submittedName>
        <fullName evidence="2">3-hydroxybutyrate dehydrogenase</fullName>
        <ecNumber evidence="2">1.1.1.30</ecNumber>
    </submittedName>
</protein>
<keyword evidence="3" id="KW-1185">Reference proteome</keyword>
<proteinExistence type="inferred from homology"/>
<dbReference type="InterPro" id="IPR002347">
    <property type="entry name" value="SDR_fam"/>
</dbReference>
<dbReference type="EC" id="1.1.1.30" evidence="2"/>
<dbReference type="GO" id="GO:0003858">
    <property type="term" value="F:3-hydroxybutyrate dehydrogenase activity"/>
    <property type="evidence" value="ECO:0007669"/>
    <property type="project" value="UniProtKB-EC"/>
</dbReference>
<sequence>MNNKVAVVTGGASGIGFAAAKALSEANHTVVIADLSKEQGLAAAEELDCDFVQADLSLAKDNFRLIESTAESHGSVDVLVNNAGFQHVCQLANFPEDTWEKMLTVMLTSPFLLTKYAWPYMKKNGWGRVINIASVHGMIASPYKSAYISAKHGLLGLTKTAALEGGEHGITVNAICPAYVKTPLVDKQILAQALNNNMSPDDVISQVMLKNAAIKKLIEPEEVGAFVAYLASDIARSFTGASLALDLGWTAQ</sequence>
<evidence type="ECO:0000313" key="3">
    <source>
        <dbReference type="Proteomes" id="UP000032568"/>
    </source>
</evidence>
<evidence type="ECO:0000313" key="2">
    <source>
        <dbReference type="EMBL" id="WDE00701.1"/>
    </source>
</evidence>